<evidence type="ECO:0000313" key="2">
    <source>
        <dbReference type="EMBL" id="VUC28267.1"/>
    </source>
</evidence>
<sequence>MAIRWDERGRQVTGEPISLALGTAGAMNWLVACGAIDPTPSFKAQMAIRGTGWLRDKCDKWTDVQGGSFMDCGGQKGVDRGEIKFVRERQAAVIAGGSEEESGIKRSQQWHRQLTDPTLMPEYEG</sequence>
<dbReference type="EMBL" id="CABFNS010000782">
    <property type="protein sequence ID" value="VUC28267.1"/>
    <property type="molecule type" value="Genomic_DNA"/>
</dbReference>
<proteinExistence type="predicted"/>
<protein>
    <submittedName>
        <fullName evidence="2">Uncharacterized protein</fullName>
    </submittedName>
</protein>
<gene>
    <name evidence="2" type="ORF">CLO192961_LOCUS228825</name>
</gene>
<evidence type="ECO:0000256" key="1">
    <source>
        <dbReference type="SAM" id="MobiDB-lite"/>
    </source>
</evidence>
<dbReference type="Proteomes" id="UP000766486">
    <property type="component" value="Unassembled WGS sequence"/>
</dbReference>
<organism evidence="2 3">
    <name type="scientific">Bionectria ochroleuca</name>
    <name type="common">Gliocladium roseum</name>
    <dbReference type="NCBI Taxonomy" id="29856"/>
    <lineage>
        <taxon>Eukaryota</taxon>
        <taxon>Fungi</taxon>
        <taxon>Dikarya</taxon>
        <taxon>Ascomycota</taxon>
        <taxon>Pezizomycotina</taxon>
        <taxon>Sordariomycetes</taxon>
        <taxon>Hypocreomycetidae</taxon>
        <taxon>Hypocreales</taxon>
        <taxon>Bionectriaceae</taxon>
        <taxon>Clonostachys</taxon>
    </lineage>
</organism>
<feature type="region of interest" description="Disordered" evidence="1">
    <location>
        <begin position="96"/>
        <end position="125"/>
    </location>
</feature>
<reference evidence="2 3" key="1">
    <citation type="submission" date="2019-06" db="EMBL/GenBank/DDBJ databases">
        <authorList>
            <person name="Broberg M."/>
        </authorList>
    </citation>
    <scope>NUCLEOTIDE SEQUENCE [LARGE SCALE GENOMIC DNA]</scope>
</reference>
<accession>A0ABY6UAV9</accession>
<keyword evidence="3" id="KW-1185">Reference proteome</keyword>
<feature type="compositionally biased region" description="Polar residues" evidence="1">
    <location>
        <begin position="105"/>
        <end position="116"/>
    </location>
</feature>
<evidence type="ECO:0000313" key="3">
    <source>
        <dbReference type="Proteomes" id="UP000766486"/>
    </source>
</evidence>
<dbReference type="PROSITE" id="PS51257">
    <property type="entry name" value="PROKAR_LIPOPROTEIN"/>
    <property type="match status" value="1"/>
</dbReference>
<comment type="caution">
    <text evidence="2">The sequence shown here is derived from an EMBL/GenBank/DDBJ whole genome shotgun (WGS) entry which is preliminary data.</text>
</comment>
<name>A0ABY6UAV9_BIOOC</name>